<keyword evidence="1" id="KW-1133">Transmembrane helix</keyword>
<evidence type="ECO:0008006" key="4">
    <source>
        <dbReference type="Google" id="ProtNLM"/>
    </source>
</evidence>
<evidence type="ECO:0000313" key="2">
    <source>
        <dbReference type="EMBL" id="MBB4936693.1"/>
    </source>
</evidence>
<dbReference type="AlphaFoldDB" id="A0A7W7RRA1"/>
<dbReference type="Pfam" id="PF13803">
    <property type="entry name" value="DUF4184"/>
    <property type="match status" value="1"/>
</dbReference>
<accession>A0A7W7RRA1</accession>
<evidence type="ECO:0000313" key="3">
    <source>
        <dbReference type="Proteomes" id="UP000534286"/>
    </source>
</evidence>
<dbReference type="InterPro" id="IPR025238">
    <property type="entry name" value="DUF4184"/>
</dbReference>
<protein>
    <recommendedName>
        <fullName evidence="4">DUF4184 domain-containing protein</fullName>
    </recommendedName>
</protein>
<gene>
    <name evidence="2" type="ORF">FHR32_000998</name>
</gene>
<name>A0A7W7RRA1_9ACTN</name>
<feature type="transmembrane region" description="Helical" evidence="1">
    <location>
        <begin position="27"/>
        <end position="45"/>
    </location>
</feature>
<organism evidence="2 3">
    <name type="scientific">Streptosporangium album</name>
    <dbReference type="NCBI Taxonomy" id="47479"/>
    <lineage>
        <taxon>Bacteria</taxon>
        <taxon>Bacillati</taxon>
        <taxon>Actinomycetota</taxon>
        <taxon>Actinomycetes</taxon>
        <taxon>Streptosporangiales</taxon>
        <taxon>Streptosporangiaceae</taxon>
        <taxon>Streptosporangium</taxon>
    </lineage>
</organism>
<keyword evidence="1" id="KW-0472">Membrane</keyword>
<reference evidence="2 3" key="1">
    <citation type="submission" date="2020-08" db="EMBL/GenBank/DDBJ databases">
        <title>Sequencing the genomes of 1000 actinobacteria strains.</title>
        <authorList>
            <person name="Klenk H.-P."/>
        </authorList>
    </citation>
    <scope>NUCLEOTIDE SEQUENCE [LARGE SCALE GENOMIC DNA]</scope>
    <source>
        <strain evidence="2 3">DSM 43023</strain>
    </source>
</reference>
<comment type="caution">
    <text evidence="2">The sequence shown here is derived from an EMBL/GenBank/DDBJ whole genome shotgun (WGS) entry which is preliminary data.</text>
</comment>
<keyword evidence="1" id="KW-0812">Transmembrane</keyword>
<dbReference type="EMBL" id="JACHJU010000001">
    <property type="protein sequence ID" value="MBB4936693.1"/>
    <property type="molecule type" value="Genomic_DNA"/>
</dbReference>
<feature type="transmembrane region" description="Helical" evidence="1">
    <location>
        <begin position="152"/>
        <end position="173"/>
    </location>
</feature>
<evidence type="ECO:0000256" key="1">
    <source>
        <dbReference type="SAM" id="Phobius"/>
    </source>
</evidence>
<dbReference type="Proteomes" id="UP000534286">
    <property type="component" value="Unassembled WGS sequence"/>
</dbReference>
<keyword evidence="3" id="KW-1185">Reference proteome</keyword>
<feature type="transmembrane region" description="Helical" evidence="1">
    <location>
        <begin position="194"/>
        <end position="214"/>
    </location>
</feature>
<proteinExistence type="predicted"/>
<dbReference type="RefSeq" id="WP_184753200.1">
    <property type="nucleotide sequence ID" value="NZ_BAABEK010000052.1"/>
</dbReference>
<feature type="transmembrane region" description="Helical" evidence="1">
    <location>
        <begin position="226"/>
        <end position="244"/>
    </location>
</feature>
<sequence>MPFTPSHVAAVLPLVSSARMRRLLDPWALALGAMVPDLPIFLPFLPDYTFWHSTRGVFTIAPFAVVILLTAFHGLLRDPLTTLLPPSLAGRVASLAPGRYGVRHLPAVVAGGIVGACTHKLWDSFTHHYSQGIWGWEWLAAPAVGPLPMFRLLQYLSTVAGLAVVAWWAWRGLSRMEPVAAPERLTLPAGVRRGVILSTLAATALGAVIWPIAFPATGWAQTITRVGAGVVAGCCALLLLYALMWQLRRVMAVFEGV</sequence>
<feature type="transmembrane region" description="Helical" evidence="1">
    <location>
        <begin position="57"/>
        <end position="76"/>
    </location>
</feature>